<reference evidence="3 4" key="1">
    <citation type="submission" date="2022-06" db="EMBL/GenBank/DDBJ databases">
        <title>Roseomonas CN29.</title>
        <authorList>
            <person name="Cheng Y."/>
            <person name="He X."/>
        </authorList>
    </citation>
    <scope>NUCLEOTIDE SEQUENCE [LARGE SCALE GENOMIC DNA]</scope>
    <source>
        <strain evidence="3 4">CN29</strain>
    </source>
</reference>
<keyword evidence="2" id="KW-0732">Signal</keyword>
<proteinExistence type="predicted"/>
<feature type="signal peptide" evidence="2">
    <location>
        <begin position="1"/>
        <end position="19"/>
    </location>
</feature>
<dbReference type="EMBL" id="JANJOU010000001">
    <property type="protein sequence ID" value="MCR0980960.1"/>
    <property type="molecule type" value="Genomic_DNA"/>
</dbReference>
<dbReference type="Gene3D" id="3.40.50.10610">
    <property type="entry name" value="ABC-type transport auxiliary lipoprotein component"/>
    <property type="match status" value="1"/>
</dbReference>
<dbReference type="RefSeq" id="WP_257714618.1">
    <property type="nucleotide sequence ID" value="NZ_JANJOU010000001.1"/>
</dbReference>
<organism evidence="3 4">
    <name type="scientific">Roseomonas populi</name>
    <dbReference type="NCBI Taxonomy" id="3121582"/>
    <lineage>
        <taxon>Bacteria</taxon>
        <taxon>Pseudomonadati</taxon>
        <taxon>Pseudomonadota</taxon>
        <taxon>Alphaproteobacteria</taxon>
        <taxon>Acetobacterales</taxon>
        <taxon>Roseomonadaceae</taxon>
        <taxon>Roseomonas</taxon>
    </lineage>
</organism>
<evidence type="ECO:0000256" key="1">
    <source>
        <dbReference type="SAM" id="MobiDB-lite"/>
    </source>
</evidence>
<dbReference type="InterPro" id="IPR005534">
    <property type="entry name" value="Curli_assmbl/transp-comp_CsgG"/>
</dbReference>
<dbReference type="Proteomes" id="UP001524642">
    <property type="component" value="Unassembled WGS sequence"/>
</dbReference>
<accession>A0ABT1WYN3</accession>
<evidence type="ECO:0000256" key="2">
    <source>
        <dbReference type="SAM" id="SignalP"/>
    </source>
</evidence>
<evidence type="ECO:0000313" key="3">
    <source>
        <dbReference type="EMBL" id="MCR0980960.1"/>
    </source>
</evidence>
<feature type="region of interest" description="Disordered" evidence="1">
    <location>
        <begin position="362"/>
        <end position="393"/>
    </location>
</feature>
<name>A0ABT1WYN3_9PROT</name>
<gene>
    <name evidence="3" type="ORF">NRP21_02735</name>
</gene>
<comment type="caution">
    <text evidence="3">The sequence shown here is derived from an EMBL/GenBank/DDBJ whole genome shotgun (WGS) entry which is preliminary data.</text>
</comment>
<dbReference type="Pfam" id="PF03783">
    <property type="entry name" value="CsgG"/>
    <property type="match status" value="1"/>
</dbReference>
<evidence type="ECO:0008006" key="5">
    <source>
        <dbReference type="Google" id="ProtNLM"/>
    </source>
</evidence>
<sequence length="393" mass="43272">MHRIILTLLLLLAAGGAVAQPVSIDAEGTAVTREDAVARALISAVEQVTGTAVRSDAVSRQIGIQMSDDSGSRTELSAEISAAIRRQTGGIVRSYRILSTERQPDGLYLARLQVEVERFQPTSPTGDTRRRLVVSEFRDERRRETDFGRQLRERLVQHLTQSRRFAVLDRDANEAYDREMALLSTDSPLAERVRIGQVLGADYIVIGRMRVGASRTEQNIAITGETIVRTSARGVLDFQVLEAATRQVRWAASIAVSNSGNLGAVLEEMATRIGREITQTIYPMRVIRADDPQEIILNQGGVTVVNGQRFRAMMLGEELKDPYTGESLGEVEREIGVVQVHRVDTRVSYARLVSGSLPPQNAQVVLRPAPPAPPPAQRSGPARRTADQRSMFD</sequence>
<evidence type="ECO:0000313" key="4">
    <source>
        <dbReference type="Proteomes" id="UP001524642"/>
    </source>
</evidence>
<feature type="chain" id="PRO_5046311499" description="Curli production assembly/transport component CsgG" evidence="2">
    <location>
        <begin position="20"/>
        <end position="393"/>
    </location>
</feature>
<protein>
    <recommendedName>
        <fullName evidence="5">Curli production assembly/transport component CsgG</fullName>
    </recommendedName>
</protein>
<feature type="compositionally biased region" description="Basic and acidic residues" evidence="1">
    <location>
        <begin position="384"/>
        <end position="393"/>
    </location>
</feature>
<keyword evidence="4" id="KW-1185">Reference proteome</keyword>